<evidence type="ECO:0000256" key="5">
    <source>
        <dbReference type="HAMAP-Rule" id="MF_01080"/>
    </source>
</evidence>
<dbReference type="HAMAP" id="MF_01080">
    <property type="entry name" value="TruB_bact"/>
    <property type="match status" value="1"/>
</dbReference>
<comment type="function">
    <text evidence="5">Responsible for synthesis of pseudouridine from uracil-55 in the psi GC loop of transfer RNAs.</text>
</comment>
<dbReference type="InterPro" id="IPR020103">
    <property type="entry name" value="PsdUridine_synth_cat_dom_sf"/>
</dbReference>
<evidence type="ECO:0000256" key="4">
    <source>
        <dbReference type="ARBA" id="ARBA00023235"/>
    </source>
</evidence>
<dbReference type="AlphaFoldDB" id="A0AAP9AA40"/>
<dbReference type="SMR" id="A0AAP9AA40"/>
<dbReference type="Proteomes" id="UP000253077">
    <property type="component" value="Unassembled WGS sequence"/>
</dbReference>
<dbReference type="GO" id="GO:0003723">
    <property type="term" value="F:RNA binding"/>
    <property type="evidence" value="ECO:0007669"/>
    <property type="project" value="InterPro"/>
</dbReference>
<comment type="catalytic activity">
    <reaction evidence="1 5">
        <text>uridine(55) in tRNA = pseudouridine(55) in tRNA</text>
        <dbReference type="Rhea" id="RHEA:42532"/>
        <dbReference type="Rhea" id="RHEA-COMP:10101"/>
        <dbReference type="Rhea" id="RHEA-COMP:10102"/>
        <dbReference type="ChEBI" id="CHEBI:65314"/>
        <dbReference type="ChEBI" id="CHEBI:65315"/>
        <dbReference type="EC" id="5.4.99.25"/>
    </reaction>
</comment>
<dbReference type="GeneID" id="93848838"/>
<dbReference type="Pfam" id="PF01509">
    <property type="entry name" value="TruB_N"/>
    <property type="match status" value="1"/>
</dbReference>
<dbReference type="PANTHER" id="PTHR13767">
    <property type="entry name" value="TRNA-PSEUDOURIDINE SYNTHASE"/>
    <property type="match status" value="1"/>
</dbReference>
<protein>
    <recommendedName>
        <fullName evidence="5">tRNA pseudouridine synthase B</fullName>
        <ecNumber evidence="5">5.4.99.25</ecNumber>
    </recommendedName>
    <alternativeName>
        <fullName evidence="5">tRNA pseudouridine(55) synthase</fullName>
        <shortName evidence="5">Psi55 synthase</shortName>
    </alternativeName>
    <alternativeName>
        <fullName evidence="5">tRNA pseudouridylate synthase</fullName>
    </alternativeName>
    <alternativeName>
        <fullName evidence="5">tRNA-uridine isomerase</fullName>
    </alternativeName>
</protein>
<reference evidence="7 12" key="3">
    <citation type="submission" date="2021-10" db="EMBL/GenBank/DDBJ databases">
        <title>Sequencing the mobilome of antimicrobial resistant bacterial isolates spanning a range of GC content: The potential of a sustainable low cost, low infrastructure approach for surveillance with Oxford Nanopore sequencing.</title>
        <authorList>
            <person name="Sands K."/>
        </authorList>
    </citation>
    <scope>NUCLEOTIDE SEQUENCE [LARGE SCALE GENOMIC DNA]</scope>
    <source>
        <strain evidence="7 12">MIN-202</strain>
    </source>
</reference>
<evidence type="ECO:0000313" key="8">
    <source>
        <dbReference type="EMBL" id="QDI64922.1"/>
    </source>
</evidence>
<dbReference type="Gene3D" id="3.30.2350.10">
    <property type="entry name" value="Pseudouridine synthase"/>
    <property type="match status" value="1"/>
</dbReference>
<dbReference type="Proteomes" id="UP001201240">
    <property type="component" value="Unassembled WGS sequence"/>
</dbReference>
<gene>
    <name evidence="5 8" type="primary">truB</name>
    <name evidence="9" type="ORF">DSQ42_01780</name>
    <name evidence="8" type="ORF">FJM05_01780</name>
    <name evidence="7" type="ORF">LH652_01795</name>
</gene>
<evidence type="ECO:0000256" key="2">
    <source>
        <dbReference type="ARBA" id="ARBA00005642"/>
    </source>
</evidence>
<dbReference type="InterPro" id="IPR002501">
    <property type="entry name" value="PsdUridine_synth_N"/>
</dbReference>
<dbReference type="Proteomes" id="UP000318231">
    <property type="component" value="Chromosome"/>
</dbReference>
<reference evidence="9 10" key="1">
    <citation type="submission" date="2018-07" db="EMBL/GenBank/DDBJ databases">
        <title>Ureaplasma urealyticum 1000 the multidrug-resistant clinical isolate obtained from scrapings of the urogenital tract of a woman with inflammatory diseases of the reproductive organs.</title>
        <authorList>
            <person name="Kolesnikova E.A."/>
            <person name="Alekseeva A.E."/>
            <person name="Brusnigina N.F."/>
            <person name="Makhova M.A."/>
        </authorList>
    </citation>
    <scope>NUCLEOTIDE SEQUENCE [LARGE SCALE GENOMIC DNA]</scope>
    <source>
        <strain evidence="9 10">1000</strain>
    </source>
</reference>
<feature type="domain" description="Pseudouridine synthase II N-terminal" evidence="6">
    <location>
        <begin position="27"/>
        <end position="177"/>
    </location>
</feature>
<accession>A0AAP9AA40</accession>
<feature type="active site" description="Nucleophile" evidence="5">
    <location>
        <position position="42"/>
    </location>
</feature>
<dbReference type="EMBL" id="JAJBIS010000001">
    <property type="protein sequence ID" value="MCF1349023.1"/>
    <property type="molecule type" value="Genomic_DNA"/>
</dbReference>
<dbReference type="InterPro" id="IPR014780">
    <property type="entry name" value="tRNA_psdUridine_synth_TruB"/>
</dbReference>
<keyword evidence="4 5" id="KW-0413">Isomerase</keyword>
<dbReference type="EMBL" id="CP041200">
    <property type="protein sequence ID" value="QDI64922.1"/>
    <property type="molecule type" value="Genomic_DNA"/>
</dbReference>
<evidence type="ECO:0000313" key="9">
    <source>
        <dbReference type="EMBL" id="RCJ01514.1"/>
    </source>
</evidence>
<sequence>MYTINKNIIVINKPINWTSNDVVQKVKRIIKAKKVGHAGTLDPNASGILVLGINEGTKLLTKLTLDSKTYVAEIQFGISTNTYDSTGEIISKINKFITLTEIESAIENLYKNEYWQKPPKFSALKINGKKAYELARNNISFEIEPRLVKIFEYNILDFNYEKQILKIIIKVSKGFYVRSFAVDLAARINNLAHLLSLVRTESGQFSINDAIEIEQVYDYWNNINKHSTN</sequence>
<evidence type="ECO:0000313" key="11">
    <source>
        <dbReference type="Proteomes" id="UP000318231"/>
    </source>
</evidence>
<name>A0AAP9AA40_UREUR</name>
<dbReference type="GO" id="GO:0031119">
    <property type="term" value="P:tRNA pseudouridine synthesis"/>
    <property type="evidence" value="ECO:0007669"/>
    <property type="project" value="UniProtKB-UniRule"/>
</dbReference>
<dbReference type="EC" id="5.4.99.25" evidence="5"/>
<evidence type="ECO:0000313" key="12">
    <source>
        <dbReference type="Proteomes" id="UP001201240"/>
    </source>
</evidence>
<dbReference type="CDD" id="cd02573">
    <property type="entry name" value="PseudoU_synth_EcTruB"/>
    <property type="match status" value="1"/>
</dbReference>
<comment type="similarity">
    <text evidence="2 5">Belongs to the pseudouridine synthase TruB family. Type 1 subfamily.</text>
</comment>
<dbReference type="SUPFAM" id="SSF55120">
    <property type="entry name" value="Pseudouridine synthase"/>
    <property type="match status" value="1"/>
</dbReference>
<reference evidence="8 11" key="2">
    <citation type="submission" date="2019-07" db="EMBL/GenBank/DDBJ databases">
        <title>Comparative genomics of three clinical Ureaplasma species: analysis of their core genomes and virulence factors.</title>
        <authorList>
            <person name="Yang T."/>
            <person name="Zhang Y."/>
            <person name="Li X."/>
            <person name="Kong Y."/>
            <person name="Yu H."/>
            <person name="Ruan Z."/>
            <person name="Xie X."/>
            <person name="Zhang J."/>
        </authorList>
    </citation>
    <scope>NUCLEOTIDE SEQUENCE [LARGE SCALE GENOMIC DNA]</scope>
    <source>
        <strain evidence="8 11">132</strain>
    </source>
</reference>
<dbReference type="PANTHER" id="PTHR13767:SF2">
    <property type="entry name" value="PSEUDOURIDYLATE SYNTHASE TRUB1"/>
    <property type="match status" value="1"/>
</dbReference>
<evidence type="ECO:0000313" key="7">
    <source>
        <dbReference type="EMBL" id="MCF1349023.1"/>
    </source>
</evidence>
<evidence type="ECO:0000256" key="1">
    <source>
        <dbReference type="ARBA" id="ARBA00000385"/>
    </source>
</evidence>
<evidence type="ECO:0000256" key="3">
    <source>
        <dbReference type="ARBA" id="ARBA00022694"/>
    </source>
</evidence>
<organism evidence="8 11">
    <name type="scientific">Ureaplasma urealyticum</name>
    <name type="common">Ureaplasma urealyticum biotype 2</name>
    <dbReference type="NCBI Taxonomy" id="2130"/>
    <lineage>
        <taxon>Bacteria</taxon>
        <taxon>Bacillati</taxon>
        <taxon>Mycoplasmatota</taxon>
        <taxon>Mycoplasmoidales</taxon>
        <taxon>Mycoplasmoidaceae</taxon>
        <taxon>Ureaplasma</taxon>
    </lineage>
</organism>
<dbReference type="RefSeq" id="WP_004026154.1">
    <property type="nucleotide sequence ID" value="NZ_CAMXZD010000010.1"/>
</dbReference>
<evidence type="ECO:0000259" key="6">
    <source>
        <dbReference type="Pfam" id="PF01509"/>
    </source>
</evidence>
<dbReference type="EMBL" id="QOKT01000006">
    <property type="protein sequence ID" value="RCJ01514.1"/>
    <property type="molecule type" value="Genomic_DNA"/>
</dbReference>
<keyword evidence="3 5" id="KW-0819">tRNA processing</keyword>
<dbReference type="GO" id="GO:1990481">
    <property type="term" value="P:mRNA pseudouridine synthesis"/>
    <property type="evidence" value="ECO:0007669"/>
    <property type="project" value="TreeGrafter"/>
</dbReference>
<proteinExistence type="inferred from homology"/>
<evidence type="ECO:0000313" key="10">
    <source>
        <dbReference type="Proteomes" id="UP000253077"/>
    </source>
</evidence>
<dbReference type="NCBIfam" id="TIGR00431">
    <property type="entry name" value="TruB"/>
    <property type="match status" value="1"/>
</dbReference>
<dbReference type="GO" id="GO:0160148">
    <property type="term" value="F:tRNA pseudouridine(55) synthase activity"/>
    <property type="evidence" value="ECO:0007669"/>
    <property type="project" value="UniProtKB-EC"/>
</dbReference>